<reference evidence="2" key="1">
    <citation type="journal article" date="2021" name="Front. Microbiol.">
        <title>Pan-Mitogenomics Approach Discovers Diversity and Dynamism in the Prominent Brown Rot Fungal Pathogens.</title>
        <authorList>
            <person name="Yildiz G."/>
            <person name="Ozkilinc H."/>
        </authorList>
    </citation>
    <scope>NUCLEOTIDE SEQUENCE</scope>
</reference>
<dbReference type="FunFam" id="3.10.28.10:FF:000010">
    <property type="entry name" value="LAGLIDADG homing endonuclease I-LtrII"/>
    <property type="match status" value="1"/>
</dbReference>
<dbReference type="InterPro" id="IPR027434">
    <property type="entry name" value="Homing_endonucl"/>
</dbReference>
<organism evidence="2">
    <name type="scientific">Monilinia fructicola</name>
    <name type="common">Brown rot fungus</name>
    <name type="synonym">Ciboria fructicola</name>
    <dbReference type="NCBI Taxonomy" id="38448"/>
    <lineage>
        <taxon>Eukaryota</taxon>
        <taxon>Fungi</taxon>
        <taxon>Dikarya</taxon>
        <taxon>Ascomycota</taxon>
        <taxon>Pezizomycotina</taxon>
        <taxon>Leotiomycetes</taxon>
        <taxon>Helotiales</taxon>
        <taxon>Sclerotiniaceae</taxon>
        <taxon>Monilinia</taxon>
    </lineage>
</organism>
<keyword evidence="2" id="KW-0496">Mitochondrion</keyword>
<evidence type="ECO:0000313" key="2">
    <source>
        <dbReference type="EMBL" id="QYB19604.1"/>
    </source>
</evidence>
<feature type="domain" description="Homing endonuclease LAGLIDADG" evidence="1">
    <location>
        <begin position="389"/>
        <end position="488"/>
    </location>
</feature>
<dbReference type="GO" id="GO:0004519">
    <property type="term" value="F:endonuclease activity"/>
    <property type="evidence" value="ECO:0007669"/>
    <property type="project" value="UniProtKB-KW"/>
</dbReference>
<dbReference type="EMBL" id="MW794298">
    <property type="protein sequence ID" value="QYB19604.1"/>
    <property type="molecule type" value="Genomic_DNA"/>
</dbReference>
<dbReference type="PANTHER" id="PTHR36181:SF4">
    <property type="entry name" value="LAGLIDADG ENDONUCLEASE"/>
    <property type="match status" value="1"/>
</dbReference>
<dbReference type="Pfam" id="PF00961">
    <property type="entry name" value="LAGLIDADG_1"/>
    <property type="match status" value="2"/>
</dbReference>
<dbReference type="EMBL" id="MW794300">
    <property type="protein sequence ID" value="QYB19730.1"/>
    <property type="molecule type" value="Genomic_DNA"/>
</dbReference>
<gene>
    <name evidence="2" type="primary">HE</name>
</gene>
<feature type="domain" description="Homing endonuclease LAGLIDADG" evidence="1">
    <location>
        <begin position="228"/>
        <end position="330"/>
    </location>
</feature>
<keyword evidence="2" id="KW-0255">Endonuclease</keyword>
<keyword evidence="2" id="KW-0378">Hydrolase</keyword>
<dbReference type="EMBL" id="MW794296">
    <property type="protein sequence ID" value="QYB19480.1"/>
    <property type="molecule type" value="Genomic_DNA"/>
</dbReference>
<dbReference type="PANTHER" id="PTHR36181">
    <property type="entry name" value="INTRON-ENCODED ENDONUCLEASE AI3-RELATED"/>
    <property type="match status" value="1"/>
</dbReference>
<dbReference type="AlphaFoldDB" id="A0A8F8SQC3"/>
<geneLocation type="mitochondrion" evidence="2"/>
<dbReference type="GO" id="GO:0005739">
    <property type="term" value="C:mitochondrion"/>
    <property type="evidence" value="ECO:0007669"/>
    <property type="project" value="UniProtKB-ARBA"/>
</dbReference>
<dbReference type="EMBL" id="MW794301">
    <property type="protein sequence ID" value="QYB19792.1"/>
    <property type="molecule type" value="Genomic_DNA"/>
</dbReference>
<dbReference type="Gene3D" id="3.10.28.10">
    <property type="entry name" value="Homing endonucleases"/>
    <property type="match status" value="2"/>
</dbReference>
<dbReference type="SUPFAM" id="SSF55608">
    <property type="entry name" value="Homing endonucleases"/>
    <property type="match status" value="2"/>
</dbReference>
<dbReference type="EMBL" id="MW794297">
    <property type="protein sequence ID" value="QYB19542.1"/>
    <property type="molecule type" value="Genomic_DNA"/>
</dbReference>
<sequence length="521" mass="59302">MRPLINIVPGSLNPLSGTLGDKPINLSDFEMNRGVKHVGKGSYRIYFIDRAEVLLSHAKFNLQVNYALVKSLLCNSYLAVLQNICLKSILRHIVSFCRLETKCLMKFAVRKITDIILRTGDLLRGEIPKIRFKLISFILKFTDGIEGRRSFRSIYSQIFGFNPGLLCREGKQNQANKRLKLRCNYNGLILSSSILVRTSELMVKLAQTYHIKLYSTLKGKTGLSPWFISGFTDAEGTFGINFNLKSTTKLGVTAIPLFQIGLHLKDELLLNNIREYFGEIGTLVYNKDKDVIFFKVQSLKQILTVIIPHFDKYPLITQKRADYLLFREIVLKMEAKEHLNMDGLQGIASIRASLNLGGMEGLITVFPNIVPVVRPIIDNPRIPDPEWVVGFVSGEGCFTIGIWKTPTNRLGVRVSLRFIITQHSRDEKLMRSFIEYFGCGNYNLKGDQNAGEYVVGKFSHLSLKIVPFFNKYRILGVKSLDFKDWSQAIELMKADKHLTEEGLARIVCIKEGMNKVRKFRD</sequence>
<proteinExistence type="predicted"/>
<dbReference type="EMBL" id="MW794295">
    <property type="protein sequence ID" value="QYB19419.1"/>
    <property type="molecule type" value="Genomic_DNA"/>
</dbReference>
<accession>A0A8F8SQC3</accession>
<evidence type="ECO:0000259" key="1">
    <source>
        <dbReference type="Pfam" id="PF00961"/>
    </source>
</evidence>
<dbReference type="InterPro" id="IPR051289">
    <property type="entry name" value="LAGLIDADG_Endonuclease"/>
</dbReference>
<name>A0A8F8SQC3_MONFR</name>
<keyword evidence="2" id="KW-0540">Nuclease</keyword>
<dbReference type="EMBL" id="MW794299">
    <property type="protein sequence ID" value="QYB19667.1"/>
    <property type="molecule type" value="Genomic_DNA"/>
</dbReference>
<protein>
    <submittedName>
        <fullName evidence="2">LAGLIDADG endonuclease</fullName>
    </submittedName>
</protein>
<dbReference type="InterPro" id="IPR004860">
    <property type="entry name" value="LAGLIDADG_dom"/>
</dbReference>